<dbReference type="PROSITE" id="PS50943">
    <property type="entry name" value="HTH_CROC1"/>
    <property type="match status" value="1"/>
</dbReference>
<dbReference type="RefSeq" id="WP_015514276.1">
    <property type="nucleotide sequence ID" value="NC_021009.1"/>
</dbReference>
<name>D4J8N7_9FIRM</name>
<dbReference type="InterPro" id="IPR001387">
    <property type="entry name" value="Cro/C1-type_HTH"/>
</dbReference>
<dbReference type="CDD" id="cd00093">
    <property type="entry name" value="HTH_XRE"/>
    <property type="match status" value="1"/>
</dbReference>
<dbReference type="InterPro" id="IPR010982">
    <property type="entry name" value="Lambda_DNA-bd_dom_sf"/>
</dbReference>
<accession>D4J8N7</accession>
<dbReference type="KEGG" id="cct:CC1_19810"/>
<dbReference type="STRING" id="717962.CC1_19810"/>
<sequence>MDSNCRKLGETPYRECRKQAAIYNDALGSMERAAEMLGVSVNTLSNYELGVTVPPVNIIIVMADLYRAPQLKTMYCKNECLIGRCMPVAVDAGNIDNIVLRIIKQFKESKIESLKDKLIGIAEDGRVSKEETQELNQICQELDEMVKTVWELKLIQERECCCGKS</sequence>
<dbReference type="PATRIC" id="fig|717962.3.peg.1819"/>
<dbReference type="EMBL" id="FP929038">
    <property type="protein sequence ID" value="CBK80708.1"/>
    <property type="molecule type" value="Genomic_DNA"/>
</dbReference>
<reference evidence="2 3" key="1">
    <citation type="submission" date="2010-03" db="EMBL/GenBank/DDBJ databases">
        <title>The genome sequence of Coprococcus catus GD/7.</title>
        <authorList>
            <consortium name="metaHIT consortium -- http://www.metahit.eu/"/>
            <person name="Pajon A."/>
            <person name="Turner K."/>
            <person name="Parkhill J."/>
            <person name="Duncan S."/>
            <person name="Flint H."/>
        </authorList>
    </citation>
    <scope>NUCLEOTIDE SEQUENCE [LARGE SCALE GENOMIC DNA]</scope>
    <source>
        <strain evidence="2 3">GD/7</strain>
    </source>
</reference>
<dbReference type="Gene3D" id="1.10.260.40">
    <property type="entry name" value="lambda repressor-like DNA-binding domains"/>
    <property type="match status" value="1"/>
</dbReference>
<evidence type="ECO:0000313" key="2">
    <source>
        <dbReference type="EMBL" id="CBK80708.1"/>
    </source>
</evidence>
<protein>
    <submittedName>
        <fullName evidence="2">Helix-turn-helix</fullName>
    </submittedName>
</protein>
<dbReference type="SUPFAM" id="SSF47413">
    <property type="entry name" value="lambda repressor-like DNA-binding domains"/>
    <property type="match status" value="1"/>
</dbReference>
<proteinExistence type="predicted"/>
<dbReference type="Proteomes" id="UP000008798">
    <property type="component" value="Chromosome"/>
</dbReference>
<reference evidence="2 3" key="2">
    <citation type="submission" date="2010-03" db="EMBL/GenBank/DDBJ databases">
        <authorList>
            <person name="Pajon A."/>
        </authorList>
    </citation>
    <scope>NUCLEOTIDE SEQUENCE [LARGE SCALE GENOMIC DNA]</scope>
    <source>
        <strain evidence="2 3">GD/7</strain>
    </source>
</reference>
<organism evidence="2 3">
    <name type="scientific">Coprococcus catus GD/7</name>
    <dbReference type="NCBI Taxonomy" id="717962"/>
    <lineage>
        <taxon>Bacteria</taxon>
        <taxon>Bacillati</taxon>
        <taxon>Bacillota</taxon>
        <taxon>Clostridia</taxon>
        <taxon>Lachnospirales</taxon>
        <taxon>Lachnospiraceae</taxon>
        <taxon>Coprococcus</taxon>
    </lineage>
</organism>
<evidence type="ECO:0000313" key="3">
    <source>
        <dbReference type="Proteomes" id="UP000008798"/>
    </source>
</evidence>
<dbReference type="Pfam" id="PF01381">
    <property type="entry name" value="HTH_3"/>
    <property type="match status" value="1"/>
</dbReference>
<dbReference type="AlphaFoldDB" id="D4J8N7"/>
<dbReference type="HOGENOM" id="CLU_120937_1_0_9"/>
<dbReference type="GO" id="GO:0003677">
    <property type="term" value="F:DNA binding"/>
    <property type="evidence" value="ECO:0007669"/>
    <property type="project" value="InterPro"/>
</dbReference>
<gene>
    <name evidence="2" type="ORF">CC1_19810</name>
</gene>
<feature type="domain" description="HTH cro/C1-type" evidence="1">
    <location>
        <begin position="29"/>
        <end position="74"/>
    </location>
</feature>
<evidence type="ECO:0000259" key="1">
    <source>
        <dbReference type="PROSITE" id="PS50943"/>
    </source>
</evidence>